<dbReference type="STRING" id="1121298.SAMN05444401_1993"/>
<dbReference type="Proteomes" id="UP000184080">
    <property type="component" value="Unassembled WGS sequence"/>
</dbReference>
<protein>
    <submittedName>
        <fullName evidence="3">Methylated-DNA-protein-cysteine methyltransferase related protein</fullName>
    </submittedName>
</protein>
<evidence type="ECO:0000259" key="2">
    <source>
        <dbReference type="Pfam" id="PF01035"/>
    </source>
</evidence>
<dbReference type="OrthoDB" id="9789813at2"/>
<feature type="domain" description="Methylated-DNA-[protein]-cysteine S-methyltransferase DNA binding" evidence="2">
    <location>
        <begin position="3"/>
        <end position="85"/>
    </location>
</feature>
<keyword evidence="4" id="KW-1185">Reference proteome</keyword>
<dbReference type="EMBL" id="FQZO01000002">
    <property type="protein sequence ID" value="SHI98582.1"/>
    <property type="molecule type" value="Genomic_DNA"/>
</dbReference>
<keyword evidence="3" id="KW-0489">Methyltransferase</keyword>
<proteinExistence type="predicted"/>
<dbReference type="AlphaFoldDB" id="A0A1M6FLP9"/>
<dbReference type="CDD" id="cd06445">
    <property type="entry name" value="ATase"/>
    <property type="match status" value="1"/>
</dbReference>
<dbReference type="PANTHER" id="PTHR42942">
    <property type="entry name" value="6-O-METHYLGUANINE DNA METHYLTRANSFERASE"/>
    <property type="match status" value="1"/>
</dbReference>
<dbReference type="GO" id="GO:0008168">
    <property type="term" value="F:methyltransferase activity"/>
    <property type="evidence" value="ECO:0007669"/>
    <property type="project" value="UniProtKB-KW"/>
</dbReference>
<dbReference type="InterPro" id="IPR036217">
    <property type="entry name" value="MethylDNA_cys_MeTrfase_DNAb"/>
</dbReference>
<dbReference type="InterPro" id="IPR014048">
    <property type="entry name" value="MethylDNA_cys_MeTrfase_DNA-bd"/>
</dbReference>
<sequence length="103" mass="11633">MKDFYERVYDIVAKIPKGKVATYGQIACMMGEPRSARIVGWAMKASPGHLNLPCYRVVNKQGEMAPSYAFGSPEIQRDILLSEGVIFKENGCIDMERCLWKNN</sequence>
<keyword evidence="3" id="KW-0808">Transferase</keyword>
<dbReference type="SUPFAM" id="SSF46767">
    <property type="entry name" value="Methylated DNA-protein cysteine methyltransferase, C-terminal domain"/>
    <property type="match status" value="1"/>
</dbReference>
<dbReference type="Gene3D" id="1.10.10.10">
    <property type="entry name" value="Winged helix-like DNA-binding domain superfamily/Winged helix DNA-binding domain"/>
    <property type="match status" value="1"/>
</dbReference>
<reference evidence="3 4" key="1">
    <citation type="submission" date="2016-11" db="EMBL/GenBank/DDBJ databases">
        <authorList>
            <person name="Jaros S."/>
            <person name="Januszkiewicz K."/>
            <person name="Wedrychowicz H."/>
        </authorList>
    </citation>
    <scope>NUCLEOTIDE SEQUENCE [LARGE SCALE GENOMIC DNA]</scope>
    <source>
        <strain evidence="3 4">DSM 21864</strain>
    </source>
</reference>
<evidence type="ECO:0000313" key="4">
    <source>
        <dbReference type="Proteomes" id="UP000184080"/>
    </source>
</evidence>
<name>A0A1M6FLP9_9CLOT</name>
<dbReference type="NCBIfam" id="TIGR00589">
    <property type="entry name" value="ogt"/>
    <property type="match status" value="1"/>
</dbReference>
<organism evidence="3 4">
    <name type="scientific">Clostridium amylolyticum</name>
    <dbReference type="NCBI Taxonomy" id="1121298"/>
    <lineage>
        <taxon>Bacteria</taxon>
        <taxon>Bacillati</taxon>
        <taxon>Bacillota</taxon>
        <taxon>Clostridia</taxon>
        <taxon>Eubacteriales</taxon>
        <taxon>Clostridiaceae</taxon>
        <taxon>Clostridium</taxon>
    </lineage>
</organism>
<dbReference type="Pfam" id="PF01035">
    <property type="entry name" value="DNA_binding_1"/>
    <property type="match status" value="1"/>
</dbReference>
<dbReference type="InterPro" id="IPR036388">
    <property type="entry name" value="WH-like_DNA-bd_sf"/>
</dbReference>
<evidence type="ECO:0000313" key="3">
    <source>
        <dbReference type="EMBL" id="SHI98582.1"/>
    </source>
</evidence>
<dbReference type="GO" id="GO:0032259">
    <property type="term" value="P:methylation"/>
    <property type="evidence" value="ECO:0007669"/>
    <property type="project" value="UniProtKB-KW"/>
</dbReference>
<keyword evidence="1" id="KW-0227">DNA damage</keyword>
<dbReference type="InterPro" id="IPR052520">
    <property type="entry name" value="ATL_DNA_repair"/>
</dbReference>
<dbReference type="RefSeq" id="WP_073006014.1">
    <property type="nucleotide sequence ID" value="NZ_FQZO01000002.1"/>
</dbReference>
<accession>A0A1M6FLP9</accession>
<dbReference type="GO" id="GO:0006281">
    <property type="term" value="P:DNA repair"/>
    <property type="evidence" value="ECO:0007669"/>
    <property type="project" value="InterPro"/>
</dbReference>
<evidence type="ECO:0000256" key="1">
    <source>
        <dbReference type="ARBA" id="ARBA00022763"/>
    </source>
</evidence>
<dbReference type="PANTHER" id="PTHR42942:SF1">
    <property type="entry name" value="ALKYLTRANSFERASE-LIKE PROTEIN 1"/>
    <property type="match status" value="1"/>
</dbReference>
<gene>
    <name evidence="3" type="ORF">SAMN05444401_1993</name>
</gene>